<dbReference type="Proteomes" id="UP000319342">
    <property type="component" value="Chromosome"/>
</dbReference>
<dbReference type="InterPro" id="IPR029068">
    <property type="entry name" value="Glyas_Bleomycin-R_OHBP_Dase"/>
</dbReference>
<accession>A0A518CXG1</accession>
<evidence type="ECO:0000259" key="2">
    <source>
        <dbReference type="PROSITE" id="PS51819"/>
    </source>
</evidence>
<dbReference type="Pfam" id="PF00903">
    <property type="entry name" value="Glyoxalase"/>
    <property type="match status" value="1"/>
</dbReference>
<dbReference type="GO" id="GO:0046872">
    <property type="term" value="F:metal ion binding"/>
    <property type="evidence" value="ECO:0007669"/>
    <property type="project" value="UniProtKB-KW"/>
</dbReference>
<dbReference type="GO" id="GO:0046491">
    <property type="term" value="P:L-methylmalonyl-CoA metabolic process"/>
    <property type="evidence" value="ECO:0007669"/>
    <property type="project" value="TreeGrafter"/>
</dbReference>
<dbReference type="AlphaFoldDB" id="A0A518CXG1"/>
<gene>
    <name evidence="3" type="ORF">Pla163_10220</name>
</gene>
<keyword evidence="4" id="KW-1185">Reference proteome</keyword>
<proteinExistence type="predicted"/>
<feature type="domain" description="VOC" evidence="2">
    <location>
        <begin position="2"/>
        <end position="125"/>
    </location>
</feature>
<dbReference type="PROSITE" id="PS51819">
    <property type="entry name" value="VOC"/>
    <property type="match status" value="1"/>
</dbReference>
<organism evidence="3 4">
    <name type="scientific">Rohdeia mirabilis</name>
    <dbReference type="NCBI Taxonomy" id="2528008"/>
    <lineage>
        <taxon>Bacteria</taxon>
        <taxon>Pseudomonadati</taxon>
        <taxon>Planctomycetota</taxon>
        <taxon>Planctomycetia</taxon>
        <taxon>Planctomycetia incertae sedis</taxon>
        <taxon>Rohdeia</taxon>
    </lineage>
</organism>
<name>A0A518CXG1_9BACT</name>
<dbReference type="InterPro" id="IPR051785">
    <property type="entry name" value="MMCE/EMCE_epimerase"/>
</dbReference>
<dbReference type="RefSeq" id="WP_419186506.1">
    <property type="nucleotide sequence ID" value="NZ_CP036290.1"/>
</dbReference>
<dbReference type="PANTHER" id="PTHR43048:SF3">
    <property type="entry name" value="METHYLMALONYL-COA EPIMERASE, MITOCHONDRIAL"/>
    <property type="match status" value="1"/>
</dbReference>
<protein>
    <submittedName>
        <fullName evidence="3">Glyoxalase-like domain protein</fullName>
    </submittedName>
</protein>
<dbReference type="SUPFAM" id="SSF54593">
    <property type="entry name" value="Glyoxalase/Bleomycin resistance protein/Dihydroxybiphenyl dioxygenase"/>
    <property type="match status" value="1"/>
</dbReference>
<reference evidence="3 4" key="1">
    <citation type="submission" date="2019-02" db="EMBL/GenBank/DDBJ databases">
        <title>Deep-cultivation of Planctomycetes and their phenomic and genomic characterization uncovers novel biology.</title>
        <authorList>
            <person name="Wiegand S."/>
            <person name="Jogler M."/>
            <person name="Boedeker C."/>
            <person name="Pinto D."/>
            <person name="Vollmers J."/>
            <person name="Rivas-Marin E."/>
            <person name="Kohn T."/>
            <person name="Peeters S.H."/>
            <person name="Heuer A."/>
            <person name="Rast P."/>
            <person name="Oberbeckmann S."/>
            <person name="Bunk B."/>
            <person name="Jeske O."/>
            <person name="Meyerdierks A."/>
            <person name="Storesund J.E."/>
            <person name="Kallscheuer N."/>
            <person name="Luecker S."/>
            <person name="Lage O.M."/>
            <person name="Pohl T."/>
            <person name="Merkel B.J."/>
            <person name="Hornburger P."/>
            <person name="Mueller R.-W."/>
            <person name="Bruemmer F."/>
            <person name="Labrenz M."/>
            <person name="Spormann A.M."/>
            <person name="Op den Camp H."/>
            <person name="Overmann J."/>
            <person name="Amann R."/>
            <person name="Jetten M.S.M."/>
            <person name="Mascher T."/>
            <person name="Medema M.H."/>
            <person name="Devos D.P."/>
            <person name="Kaster A.-K."/>
            <person name="Ovreas L."/>
            <person name="Rohde M."/>
            <person name="Galperin M.Y."/>
            <person name="Jogler C."/>
        </authorList>
    </citation>
    <scope>NUCLEOTIDE SEQUENCE [LARGE SCALE GENOMIC DNA]</scope>
    <source>
        <strain evidence="3 4">Pla163</strain>
    </source>
</reference>
<keyword evidence="1" id="KW-0479">Metal-binding</keyword>
<dbReference type="CDD" id="cd06587">
    <property type="entry name" value="VOC"/>
    <property type="match status" value="1"/>
</dbReference>
<dbReference type="InterPro" id="IPR004360">
    <property type="entry name" value="Glyas_Fos-R_dOase_dom"/>
</dbReference>
<evidence type="ECO:0000256" key="1">
    <source>
        <dbReference type="ARBA" id="ARBA00022723"/>
    </source>
</evidence>
<sequence>MRLEHANVAVSDVDAVAAFLVDAFPDFRVRGGGSKANGERWLHVGTDETYVALEEAPLVDRPARELYGREPGLNHLAFEVDDVDALRERLIAAGHLDSTIPNDHPHRRRVYFHDPTGLDWEFVQYLSDRADERHDYDLA</sequence>
<dbReference type="Gene3D" id="3.10.180.10">
    <property type="entry name" value="2,3-Dihydroxybiphenyl 1,2-Dioxygenase, domain 1"/>
    <property type="match status" value="1"/>
</dbReference>
<dbReference type="GO" id="GO:0004493">
    <property type="term" value="F:methylmalonyl-CoA epimerase activity"/>
    <property type="evidence" value="ECO:0007669"/>
    <property type="project" value="TreeGrafter"/>
</dbReference>
<dbReference type="EMBL" id="CP036290">
    <property type="protein sequence ID" value="QDU83921.1"/>
    <property type="molecule type" value="Genomic_DNA"/>
</dbReference>
<dbReference type="InterPro" id="IPR037523">
    <property type="entry name" value="VOC_core"/>
</dbReference>
<evidence type="ECO:0000313" key="3">
    <source>
        <dbReference type="EMBL" id="QDU83921.1"/>
    </source>
</evidence>
<dbReference type="PANTHER" id="PTHR43048">
    <property type="entry name" value="METHYLMALONYL-COA EPIMERASE"/>
    <property type="match status" value="1"/>
</dbReference>
<evidence type="ECO:0000313" key="4">
    <source>
        <dbReference type="Proteomes" id="UP000319342"/>
    </source>
</evidence>